<dbReference type="GO" id="GO:0005737">
    <property type="term" value="C:cytoplasm"/>
    <property type="evidence" value="ECO:0007669"/>
    <property type="project" value="TreeGrafter"/>
</dbReference>
<gene>
    <name evidence="4" type="ORF">JD77_05092</name>
</gene>
<dbReference type="GO" id="GO:0019321">
    <property type="term" value="P:pentose metabolic process"/>
    <property type="evidence" value="ECO:0007669"/>
    <property type="project" value="TreeGrafter"/>
</dbReference>
<feature type="compositionally biased region" description="Pro residues" evidence="3">
    <location>
        <begin position="252"/>
        <end position="283"/>
    </location>
</feature>
<keyword evidence="2 4" id="KW-0418">Kinase</keyword>
<keyword evidence="1" id="KW-0808">Transferase</keyword>
<evidence type="ECO:0000256" key="3">
    <source>
        <dbReference type="SAM" id="MobiDB-lite"/>
    </source>
</evidence>
<dbReference type="PANTHER" id="PTHR43435">
    <property type="entry name" value="RIBULOKINASE"/>
    <property type="match status" value="1"/>
</dbReference>
<sequence length="297" mass="31508">MGERPRHVVGIDFGTLSGRAVVVDVADGRERGGAVHPYRHGVITERLPGGPALPPDWALQHPDDYRDVLRVAVPAALRDARVDPADVIGIAVDATSCTVLPTLADGTPLCELPELRDRPHAYPKLWKHHAAQRQADRINALAAEHGEPWLPRYGGRVSAEWLPAKALQALEEDPAAFDRAGRWIEAADWIVWQLCGRETRNVSAAGYKALRQDGAYPSAEFLRALHPRLDGLLARLGGPLAPVGGRAGGLTPRPPAGPACAPAPPSAWAPSTPTSPPPRPAPSPRAGCSPCSAPPPA</sequence>
<evidence type="ECO:0000313" key="4">
    <source>
        <dbReference type="EMBL" id="TWH70073.1"/>
    </source>
</evidence>
<protein>
    <submittedName>
        <fullName evidence="4">L-ribulokinase</fullName>
    </submittedName>
</protein>
<evidence type="ECO:0000256" key="1">
    <source>
        <dbReference type="ARBA" id="ARBA00022679"/>
    </source>
</evidence>
<dbReference type="Proteomes" id="UP000319825">
    <property type="component" value="Unassembled WGS sequence"/>
</dbReference>
<feature type="region of interest" description="Disordered" evidence="3">
    <location>
        <begin position="245"/>
        <end position="297"/>
    </location>
</feature>
<keyword evidence="5" id="KW-1185">Reference proteome</keyword>
<dbReference type="InterPro" id="IPR043129">
    <property type="entry name" value="ATPase_NBD"/>
</dbReference>
<name>A0A562IH49_MICOL</name>
<dbReference type="GO" id="GO:0019150">
    <property type="term" value="F:D-ribulokinase activity"/>
    <property type="evidence" value="ECO:0007669"/>
    <property type="project" value="TreeGrafter"/>
</dbReference>
<dbReference type="EMBL" id="VLKE01000001">
    <property type="protein sequence ID" value="TWH70073.1"/>
    <property type="molecule type" value="Genomic_DNA"/>
</dbReference>
<evidence type="ECO:0000256" key="2">
    <source>
        <dbReference type="ARBA" id="ARBA00022777"/>
    </source>
</evidence>
<accession>A0A562IH49</accession>
<dbReference type="SUPFAM" id="SSF53067">
    <property type="entry name" value="Actin-like ATPase domain"/>
    <property type="match status" value="1"/>
</dbReference>
<dbReference type="Gene3D" id="3.30.420.40">
    <property type="match status" value="1"/>
</dbReference>
<evidence type="ECO:0000313" key="5">
    <source>
        <dbReference type="Proteomes" id="UP000319825"/>
    </source>
</evidence>
<dbReference type="PANTHER" id="PTHR43435:SF4">
    <property type="entry name" value="FGGY CARBOHYDRATE KINASE DOMAIN-CONTAINING PROTEIN"/>
    <property type="match status" value="1"/>
</dbReference>
<dbReference type="AlphaFoldDB" id="A0A562IH49"/>
<proteinExistence type="predicted"/>
<dbReference type="RefSeq" id="WP_342799663.1">
    <property type="nucleotide sequence ID" value="NZ_VLKE01000001.1"/>
</dbReference>
<reference evidence="4 5" key="1">
    <citation type="submission" date="2019-07" db="EMBL/GenBank/DDBJ databases">
        <title>R&amp;d 2014.</title>
        <authorList>
            <person name="Klenk H.-P."/>
        </authorList>
    </citation>
    <scope>NUCLEOTIDE SEQUENCE [LARGE SCALE GENOMIC DNA]</scope>
    <source>
        <strain evidence="4 5">DSM 43868</strain>
    </source>
</reference>
<comment type="caution">
    <text evidence="4">The sequence shown here is derived from an EMBL/GenBank/DDBJ whole genome shotgun (WGS) entry which is preliminary data.</text>
</comment>
<organism evidence="4 5">
    <name type="scientific">Micromonospora olivasterospora</name>
    <dbReference type="NCBI Taxonomy" id="1880"/>
    <lineage>
        <taxon>Bacteria</taxon>
        <taxon>Bacillati</taxon>
        <taxon>Actinomycetota</taxon>
        <taxon>Actinomycetes</taxon>
        <taxon>Micromonosporales</taxon>
        <taxon>Micromonosporaceae</taxon>
        <taxon>Micromonospora</taxon>
    </lineage>
</organism>